<feature type="compositionally biased region" description="Pro residues" evidence="1">
    <location>
        <begin position="106"/>
        <end position="118"/>
    </location>
</feature>
<protein>
    <recommendedName>
        <fullName evidence="4">WD repeat domain 25</fullName>
    </recommendedName>
</protein>
<dbReference type="InterPro" id="IPR001680">
    <property type="entry name" value="WD40_rpt"/>
</dbReference>
<dbReference type="Proteomes" id="UP000472268">
    <property type="component" value="Chromosome 9"/>
</dbReference>
<evidence type="ECO:0000313" key="3">
    <source>
        <dbReference type="Proteomes" id="UP000472268"/>
    </source>
</evidence>
<organism evidence="2 3">
    <name type="scientific">Suricata suricatta</name>
    <name type="common">Meerkat</name>
    <dbReference type="NCBI Taxonomy" id="37032"/>
    <lineage>
        <taxon>Eukaryota</taxon>
        <taxon>Metazoa</taxon>
        <taxon>Chordata</taxon>
        <taxon>Craniata</taxon>
        <taxon>Vertebrata</taxon>
        <taxon>Euteleostomi</taxon>
        <taxon>Mammalia</taxon>
        <taxon>Eutheria</taxon>
        <taxon>Laurasiatheria</taxon>
        <taxon>Carnivora</taxon>
        <taxon>Feliformia</taxon>
        <taxon>Herpestidae</taxon>
        <taxon>Suricata</taxon>
    </lineage>
</organism>
<dbReference type="PANTHER" id="PTHR44566">
    <property type="entry name" value="TRANSDUCIN/WD40 REPEAT-LIKE SUPERFAMILY PROTEIN"/>
    <property type="match status" value="1"/>
</dbReference>
<dbReference type="InterPro" id="IPR015943">
    <property type="entry name" value="WD40/YVTN_repeat-like_dom_sf"/>
</dbReference>
<sequence>MGIKKPPHFTVEGTEDETTGKAPSTWQTPVNGGGFSPRTKGRGRRRCRVGASGSGRQTGSRALGGRGRGAPCQPPRPSWGQNPAGSEPGSEEDTPGPRLQAAPGGPRLPAPPWPPALPHPLTYRPGRALQHSRLSHGRPPWRPWKLLPAGTTSGQAAPPLAVRAGGGTKAAGDWLEAPAPAERSRAAGCRRDGLREDRSLPVALRRQQEAASSMASLVAYDDSDSEAEAEAAESAEAAGQVKGASGVLKPRAQGFASEAPDATEGAALPTQHGSRQDPAGHRLPLARLWRSDPGSCPSQRLQWPGAEPAVTFPPGRPPRPSLWTSHVPAGSVPLAAARSQQAKLSWGAYAFPEPSFCAQTKAAAPGGTGGSLQRKRCEDRVVPYIPKRLRQAEPPSTAAGKSKDPEAQGLSAGRAPAPLPAAPRVSEFIEPYLDSQYRETMIPKKVLFHLRSHRGPVNRIQWCPVSAKSHMLLSASMDKTFKLIEA</sequence>
<dbReference type="Gene3D" id="2.130.10.10">
    <property type="entry name" value="YVTN repeat-like/Quinoprotein amine dehydrogenase"/>
    <property type="match status" value="1"/>
</dbReference>
<reference evidence="2" key="3">
    <citation type="submission" date="2025-09" db="UniProtKB">
        <authorList>
            <consortium name="Ensembl"/>
        </authorList>
    </citation>
    <scope>IDENTIFICATION</scope>
</reference>
<feature type="region of interest" description="Disordered" evidence="1">
    <location>
        <begin position="1"/>
        <end position="314"/>
    </location>
</feature>
<keyword evidence="3" id="KW-1185">Reference proteome</keyword>
<dbReference type="AlphaFoldDB" id="A0A673UCC1"/>
<proteinExistence type="predicted"/>
<feature type="compositionally biased region" description="Polar residues" evidence="1">
    <location>
        <begin position="21"/>
        <end position="30"/>
    </location>
</feature>
<evidence type="ECO:0000256" key="1">
    <source>
        <dbReference type="SAM" id="MobiDB-lite"/>
    </source>
</evidence>
<accession>A0A673UCC1</accession>
<feature type="compositionally biased region" description="Basic residues" evidence="1">
    <location>
        <begin position="39"/>
        <end position="48"/>
    </location>
</feature>
<dbReference type="PANTHER" id="PTHR44566:SF1">
    <property type="entry name" value="WD REPEAT-CONTAINING PROTEIN 25"/>
    <property type="match status" value="1"/>
</dbReference>
<feature type="compositionally biased region" description="Basic and acidic residues" evidence="1">
    <location>
        <begin position="182"/>
        <end position="199"/>
    </location>
</feature>
<dbReference type="SMART" id="SM00320">
    <property type="entry name" value="WD40"/>
    <property type="match status" value="1"/>
</dbReference>
<feature type="region of interest" description="Disordered" evidence="1">
    <location>
        <begin position="388"/>
        <end position="418"/>
    </location>
</feature>
<evidence type="ECO:0008006" key="4">
    <source>
        <dbReference type="Google" id="ProtNLM"/>
    </source>
</evidence>
<name>A0A673UCC1_SURSU</name>
<reference evidence="2" key="2">
    <citation type="submission" date="2025-08" db="UniProtKB">
        <authorList>
            <consortium name="Ensembl"/>
        </authorList>
    </citation>
    <scope>IDENTIFICATION</scope>
</reference>
<dbReference type="Ensembl" id="ENSSSUT00005021690.1">
    <property type="protein sequence ID" value="ENSSSUP00005018982.1"/>
    <property type="gene ID" value="ENSSSUG00005012299.1"/>
</dbReference>
<evidence type="ECO:0000313" key="2">
    <source>
        <dbReference type="Ensembl" id="ENSSSUP00005018982.1"/>
    </source>
</evidence>
<feature type="compositionally biased region" description="Low complexity" evidence="1">
    <location>
        <begin position="49"/>
        <end position="61"/>
    </location>
</feature>
<feature type="compositionally biased region" description="Acidic residues" evidence="1">
    <location>
        <begin position="221"/>
        <end position="233"/>
    </location>
</feature>
<dbReference type="InterPro" id="IPR053053">
    <property type="entry name" value="WD_repeat_protein"/>
</dbReference>
<reference evidence="2 3" key="1">
    <citation type="submission" date="2019-05" db="EMBL/GenBank/DDBJ databases">
        <title>A Chromosome-scale Meerkat (S. suricatta) Genome Assembly.</title>
        <authorList>
            <person name="Dudchenko O."/>
            <person name="Lieberman Aiden E."/>
            <person name="Tung J."/>
            <person name="Barreiro L.B."/>
            <person name="Clutton-Brock T.H."/>
        </authorList>
    </citation>
    <scope>NUCLEOTIDE SEQUENCE [LARGE SCALE GENOMIC DNA]</scope>
</reference>